<evidence type="ECO:0000313" key="3">
    <source>
        <dbReference type="Proteomes" id="UP000283701"/>
    </source>
</evidence>
<evidence type="ECO:0000313" key="2">
    <source>
        <dbReference type="EMBL" id="RHF82233.1"/>
    </source>
</evidence>
<dbReference type="InterPro" id="IPR025246">
    <property type="entry name" value="IS30-like_HTH"/>
</dbReference>
<evidence type="ECO:0000259" key="1">
    <source>
        <dbReference type="Pfam" id="PF13936"/>
    </source>
</evidence>
<name>A0A414QN71_9FIRM</name>
<gene>
    <name evidence="2" type="ORF">DW654_13770</name>
</gene>
<reference evidence="2 3" key="1">
    <citation type="submission" date="2018-08" db="EMBL/GenBank/DDBJ databases">
        <title>A genome reference for cultivated species of the human gut microbiota.</title>
        <authorList>
            <person name="Zou Y."/>
            <person name="Xue W."/>
            <person name="Luo G."/>
        </authorList>
    </citation>
    <scope>NUCLEOTIDE SEQUENCE [LARGE SCALE GENOMIC DNA]</scope>
    <source>
        <strain evidence="2 3">AM23-23AC</strain>
    </source>
</reference>
<comment type="caution">
    <text evidence="2">The sequence shown here is derived from an EMBL/GenBank/DDBJ whole genome shotgun (WGS) entry which is preliminary data.</text>
</comment>
<dbReference type="EMBL" id="QRHP01000019">
    <property type="protein sequence ID" value="RHF82233.1"/>
    <property type="molecule type" value="Genomic_DNA"/>
</dbReference>
<protein>
    <submittedName>
        <fullName evidence="2">Helix-turn-helix domain-containing protein</fullName>
    </submittedName>
</protein>
<sequence length="32" mass="3630">MEIYSLLKEDKSIRKIAKALNRDPTTIAKAVI</sequence>
<accession>A0A414QN71</accession>
<dbReference type="Proteomes" id="UP000283701">
    <property type="component" value="Unassembled WGS sequence"/>
</dbReference>
<feature type="domain" description="Transposase IS30-like HTH" evidence="1">
    <location>
        <begin position="2"/>
        <end position="29"/>
    </location>
</feature>
<proteinExistence type="predicted"/>
<organism evidence="2 3">
    <name type="scientific">Roseburia inulinivorans</name>
    <dbReference type="NCBI Taxonomy" id="360807"/>
    <lineage>
        <taxon>Bacteria</taxon>
        <taxon>Bacillati</taxon>
        <taxon>Bacillota</taxon>
        <taxon>Clostridia</taxon>
        <taxon>Lachnospirales</taxon>
        <taxon>Lachnospiraceae</taxon>
        <taxon>Roseburia</taxon>
    </lineage>
</organism>
<dbReference type="Pfam" id="PF13936">
    <property type="entry name" value="HTH_38"/>
    <property type="match status" value="1"/>
</dbReference>
<dbReference type="AlphaFoldDB" id="A0A414QN71"/>
<dbReference type="Gene3D" id="1.10.10.60">
    <property type="entry name" value="Homeodomain-like"/>
    <property type="match status" value="1"/>
</dbReference>